<keyword evidence="2" id="KW-1185">Reference proteome</keyword>
<comment type="caution">
    <text evidence="1">The sequence shown here is derived from an EMBL/GenBank/DDBJ whole genome shotgun (WGS) entry which is preliminary data.</text>
</comment>
<sequence>MKASEYMMSPVVTVRPDTSAAQAARRMRQDSVGCLLVVDDSGDLRGIVTDRDLVMRCLALDIPPDTPVSRLMTPSVITLASTDDIRTAYRTFRRSGVRRLPVMDENGHVAGLLTIDDLFLDVFQRLADVLGPVAWTVLRDPSDSYGVSGDPPDTP</sequence>
<protein>
    <submittedName>
        <fullName evidence="1">CBS domain-containing protein</fullName>
    </submittedName>
</protein>
<organism evidence="1 2">
    <name type="scientific">Streptomyces pratisoli</name>
    <dbReference type="NCBI Taxonomy" id="3139917"/>
    <lineage>
        <taxon>Bacteria</taxon>
        <taxon>Bacillati</taxon>
        <taxon>Actinomycetota</taxon>
        <taxon>Actinomycetes</taxon>
        <taxon>Kitasatosporales</taxon>
        <taxon>Streptomycetaceae</taxon>
        <taxon>Streptomyces</taxon>
    </lineage>
</organism>
<evidence type="ECO:0000313" key="1">
    <source>
        <dbReference type="EMBL" id="MEJ8655594.1"/>
    </source>
</evidence>
<reference evidence="1" key="1">
    <citation type="submission" date="2024-03" db="EMBL/GenBank/DDBJ databases">
        <title>Novel Streptomyces species of biotechnological and ecological value are a feature of Machair soil.</title>
        <authorList>
            <person name="Prole J.R."/>
            <person name="Goodfellow M."/>
            <person name="Allenby N."/>
            <person name="Ward A.C."/>
        </authorList>
    </citation>
    <scope>NUCLEOTIDE SEQUENCE</scope>
    <source>
        <strain evidence="1">MS1.AVA.4</strain>
    </source>
</reference>
<accession>A0ACC6QB43</accession>
<name>A0ACC6QB43_9ACTN</name>
<evidence type="ECO:0000313" key="2">
    <source>
        <dbReference type="Proteomes" id="UP001375539"/>
    </source>
</evidence>
<dbReference type="EMBL" id="JBBKAI010000002">
    <property type="protein sequence ID" value="MEJ8655594.1"/>
    <property type="molecule type" value="Genomic_DNA"/>
</dbReference>
<dbReference type="Proteomes" id="UP001375539">
    <property type="component" value="Unassembled WGS sequence"/>
</dbReference>
<proteinExistence type="predicted"/>
<gene>
    <name evidence="1" type="ORF">WKI58_03470</name>
</gene>